<feature type="chain" id="PRO_5015526826" evidence="2">
    <location>
        <begin position="20"/>
        <end position="801"/>
    </location>
</feature>
<accession>A0A2U1BBF0</accession>
<dbReference type="Gene3D" id="2.70.98.70">
    <property type="match status" value="1"/>
</dbReference>
<comment type="subcellular location">
    <subcellularLocation>
        <location evidence="1">Cell envelope</location>
    </subcellularLocation>
</comment>
<organism evidence="4 5">
    <name type="scientific">Victivallis vadensis</name>
    <dbReference type="NCBI Taxonomy" id="172901"/>
    <lineage>
        <taxon>Bacteria</taxon>
        <taxon>Pseudomonadati</taxon>
        <taxon>Lentisphaerota</taxon>
        <taxon>Lentisphaeria</taxon>
        <taxon>Victivallales</taxon>
        <taxon>Victivallaceae</taxon>
        <taxon>Victivallis</taxon>
    </lineage>
</organism>
<dbReference type="Proteomes" id="UP000245959">
    <property type="component" value="Unassembled WGS sequence"/>
</dbReference>
<evidence type="ECO:0000259" key="3">
    <source>
        <dbReference type="Pfam" id="PF07940"/>
    </source>
</evidence>
<dbReference type="Gene3D" id="1.50.10.100">
    <property type="entry name" value="Chondroitin AC/alginate lyase"/>
    <property type="match status" value="1"/>
</dbReference>
<keyword evidence="2" id="KW-0732">Signal</keyword>
<evidence type="ECO:0000313" key="5">
    <source>
        <dbReference type="Proteomes" id="UP000245959"/>
    </source>
</evidence>
<dbReference type="GO" id="GO:0016829">
    <property type="term" value="F:lyase activity"/>
    <property type="evidence" value="ECO:0007669"/>
    <property type="project" value="InterPro"/>
</dbReference>
<evidence type="ECO:0000256" key="1">
    <source>
        <dbReference type="ARBA" id="ARBA00004196"/>
    </source>
</evidence>
<dbReference type="GeneID" id="78293718"/>
<sequence>MKKVWLMLAAALFCGSAGAAAPELFRPDEALKKKIAADPEMKRILYQAHRTMLSPVMAKVRPDRGNKYTLWYFGTTFTYWMEGLGYSYMVTGDGKYAKKAVELIVSTCRDFPVNDEKLSSGLVCERGQFLYGLAVGCFFFFDKLTPEEQQLVADTAAGYIDETLKEADKPETWWYDIHNHNGVMFGPAGIISLFFQDRPGYKKRVADCVRILKRWINSGFDDKGLPCEGSVYARYSALRVMLFATLLRDQGGEDLFKTTKLKKWPHVYPVKMIPGTNLVETRNDAYYAPPSLECLFVSAANQDPVAEWIWRNWSDRGREYFPLNLLLEARRRPEPALELSKYPRSEFFRQRCLSIWRTGWGRDDAMFSIEAGPYLTAKTRHRSIHAQADRGHFNLYAYGDLWGVDTGYANDANGNPNFSRSNTLAHSCVLIDGKGQGRSGNGPGVSAETLAARDFGTFGYAKVDCTSAYNGNNWGEPAAGAKQAIRDVFFVRPSHGASAYAVVLDNINSDSKTHTCTWQMMLLADKQVELRPNGALIRNGKPFASYATTPARAKNGALTWKVKFDKPTRCSFWGLFRAGGISVLDSDSFYLSIDGGRPMQWNTAAGAEYDWRRIPDQVNLRNSPPRSKMFDFSAGEHTITLSTREREAEVQALFLGTTPDMTPAVPGDGRFLPVAAAEVSGGMVLKPHEKAVSGNRCAVWLDAARPVRMYQDSFTPANYSRPPAVILRLRGDAEAINPLFAAMLAPLKPEMKEPEVKFDRSVAGRVTITVKWPEAVDTIVWNTNGKGTANFRRVPVRTDRE</sequence>
<dbReference type="SUPFAM" id="SSF48230">
    <property type="entry name" value="Chondroitin AC/alginate lyase"/>
    <property type="match status" value="1"/>
</dbReference>
<feature type="domain" description="Heparinase II/III-like C-terminal" evidence="3">
    <location>
        <begin position="363"/>
        <end position="446"/>
    </location>
</feature>
<reference evidence="4 5" key="1">
    <citation type="submission" date="2018-04" db="EMBL/GenBank/DDBJ databases">
        <title>Genomic Encyclopedia of Type Strains, Phase IV (KMG-IV): sequencing the most valuable type-strain genomes for metagenomic binning, comparative biology and taxonomic classification.</title>
        <authorList>
            <person name="Goeker M."/>
        </authorList>
    </citation>
    <scope>NUCLEOTIDE SEQUENCE [LARGE SCALE GENOMIC DNA]</scope>
    <source>
        <strain evidence="4 5">DSM 14823</strain>
    </source>
</reference>
<feature type="signal peptide" evidence="2">
    <location>
        <begin position="1"/>
        <end position="19"/>
    </location>
</feature>
<dbReference type="EMBL" id="QEKH01000001">
    <property type="protein sequence ID" value="PVY45986.1"/>
    <property type="molecule type" value="Genomic_DNA"/>
</dbReference>
<proteinExistence type="predicted"/>
<gene>
    <name evidence="4" type="ORF">C8D82_101184</name>
</gene>
<comment type="caution">
    <text evidence="4">The sequence shown here is derived from an EMBL/GenBank/DDBJ whole genome shotgun (WGS) entry which is preliminary data.</text>
</comment>
<protein>
    <submittedName>
        <fullName evidence="4">Heparinase II/III-like protein</fullName>
    </submittedName>
</protein>
<evidence type="ECO:0000313" key="4">
    <source>
        <dbReference type="EMBL" id="PVY45986.1"/>
    </source>
</evidence>
<dbReference type="InterPro" id="IPR012480">
    <property type="entry name" value="Hepar_II_III_C"/>
</dbReference>
<dbReference type="Pfam" id="PF07940">
    <property type="entry name" value="Hepar_II_III_C"/>
    <property type="match status" value="1"/>
</dbReference>
<evidence type="ECO:0000256" key="2">
    <source>
        <dbReference type="SAM" id="SignalP"/>
    </source>
</evidence>
<dbReference type="RefSeq" id="WP_116882377.1">
    <property type="nucleotide sequence ID" value="NZ_QEKH01000001.1"/>
</dbReference>
<name>A0A2U1BBF0_9BACT</name>
<dbReference type="GO" id="GO:0030313">
    <property type="term" value="C:cell envelope"/>
    <property type="evidence" value="ECO:0007669"/>
    <property type="project" value="UniProtKB-SubCell"/>
</dbReference>
<dbReference type="InterPro" id="IPR008929">
    <property type="entry name" value="Chondroitin_lyas"/>
</dbReference>
<keyword evidence="5" id="KW-1185">Reference proteome</keyword>
<dbReference type="AlphaFoldDB" id="A0A2U1BBF0"/>